<dbReference type="InterPro" id="IPR023772">
    <property type="entry name" value="DNA-bd_HTH_TetR-type_CS"/>
</dbReference>
<keyword evidence="3" id="KW-0804">Transcription</keyword>
<name>I0HDR2_ACTM4</name>
<dbReference type="InterPro" id="IPR009057">
    <property type="entry name" value="Homeodomain-like_sf"/>
</dbReference>
<proteinExistence type="predicted"/>
<dbReference type="Gene3D" id="1.10.10.60">
    <property type="entry name" value="Homeodomain-like"/>
    <property type="match status" value="1"/>
</dbReference>
<gene>
    <name evidence="6" type="ordered locus">AMIS_59290</name>
</gene>
<evidence type="ECO:0000313" key="7">
    <source>
        <dbReference type="Proteomes" id="UP000007882"/>
    </source>
</evidence>
<evidence type="ECO:0000256" key="4">
    <source>
        <dbReference type="PROSITE-ProRule" id="PRU00335"/>
    </source>
</evidence>
<dbReference type="Gene3D" id="1.10.357.10">
    <property type="entry name" value="Tetracycline Repressor, domain 2"/>
    <property type="match status" value="1"/>
</dbReference>
<keyword evidence="1" id="KW-0805">Transcription regulation</keyword>
<dbReference type="Pfam" id="PF16859">
    <property type="entry name" value="TetR_C_11"/>
    <property type="match status" value="1"/>
</dbReference>
<feature type="DNA-binding region" description="H-T-H motif" evidence="4">
    <location>
        <begin position="43"/>
        <end position="62"/>
    </location>
</feature>
<evidence type="ECO:0000313" key="6">
    <source>
        <dbReference type="EMBL" id="BAL91149.1"/>
    </source>
</evidence>
<evidence type="ECO:0000256" key="3">
    <source>
        <dbReference type="ARBA" id="ARBA00023163"/>
    </source>
</evidence>
<dbReference type="GO" id="GO:0000976">
    <property type="term" value="F:transcription cis-regulatory region binding"/>
    <property type="evidence" value="ECO:0007669"/>
    <property type="project" value="TreeGrafter"/>
</dbReference>
<dbReference type="Pfam" id="PF00440">
    <property type="entry name" value="TetR_N"/>
    <property type="match status" value="1"/>
</dbReference>
<dbReference type="PROSITE" id="PS50977">
    <property type="entry name" value="HTH_TETR_2"/>
    <property type="match status" value="1"/>
</dbReference>
<dbReference type="InterPro" id="IPR001647">
    <property type="entry name" value="HTH_TetR"/>
</dbReference>
<dbReference type="Proteomes" id="UP000007882">
    <property type="component" value="Chromosome"/>
</dbReference>
<dbReference type="HOGENOM" id="CLU_069356_25_2_11"/>
<dbReference type="RefSeq" id="WP_014446036.1">
    <property type="nucleotide sequence ID" value="NC_017093.1"/>
</dbReference>
<dbReference type="SUPFAM" id="SSF46689">
    <property type="entry name" value="Homeodomain-like"/>
    <property type="match status" value="1"/>
</dbReference>
<dbReference type="InterPro" id="IPR036271">
    <property type="entry name" value="Tet_transcr_reg_TetR-rel_C_sf"/>
</dbReference>
<protein>
    <submittedName>
        <fullName evidence="6">Putative TetR-family transcriptional regulator</fullName>
    </submittedName>
</protein>
<evidence type="ECO:0000259" key="5">
    <source>
        <dbReference type="PROSITE" id="PS50977"/>
    </source>
</evidence>
<feature type="domain" description="HTH tetR-type" evidence="5">
    <location>
        <begin position="20"/>
        <end position="80"/>
    </location>
</feature>
<dbReference type="STRING" id="512565.AMIS_59290"/>
<organism evidence="6 7">
    <name type="scientific">Actinoplanes missouriensis (strain ATCC 14538 / DSM 43046 / CBS 188.64 / JCM 3121 / NBRC 102363 / NCIMB 12654 / NRRL B-3342 / UNCC 431)</name>
    <dbReference type="NCBI Taxonomy" id="512565"/>
    <lineage>
        <taxon>Bacteria</taxon>
        <taxon>Bacillati</taxon>
        <taxon>Actinomycetota</taxon>
        <taxon>Actinomycetes</taxon>
        <taxon>Micromonosporales</taxon>
        <taxon>Micromonosporaceae</taxon>
        <taxon>Actinoplanes</taxon>
    </lineage>
</organism>
<dbReference type="KEGG" id="ams:AMIS_59290"/>
<accession>I0HDR2</accession>
<reference evidence="6 7" key="1">
    <citation type="submission" date="2012-02" db="EMBL/GenBank/DDBJ databases">
        <title>Complete genome sequence of Actinoplanes missouriensis 431 (= NBRC 102363).</title>
        <authorList>
            <person name="Ohnishi Y."/>
            <person name="Ishikawa J."/>
            <person name="Sekine M."/>
            <person name="Hosoyama A."/>
            <person name="Harada T."/>
            <person name="Narita H."/>
            <person name="Hata T."/>
            <person name="Konno Y."/>
            <person name="Tutikane K."/>
            <person name="Fujita N."/>
            <person name="Horinouchi S."/>
            <person name="Hayakawa M."/>
        </authorList>
    </citation>
    <scope>NUCLEOTIDE SEQUENCE [LARGE SCALE GENOMIC DNA]</scope>
    <source>
        <strain evidence="7">ATCC 14538 / DSM 43046 / CBS 188.64 / JCM 3121 / NBRC 102363 / NCIMB 12654 / NRRL B-3342 / UNCC 431</strain>
    </source>
</reference>
<evidence type="ECO:0000256" key="1">
    <source>
        <dbReference type="ARBA" id="ARBA00023015"/>
    </source>
</evidence>
<dbReference type="InterPro" id="IPR050109">
    <property type="entry name" value="HTH-type_TetR-like_transc_reg"/>
</dbReference>
<dbReference type="GO" id="GO:0003700">
    <property type="term" value="F:DNA-binding transcription factor activity"/>
    <property type="evidence" value="ECO:0007669"/>
    <property type="project" value="TreeGrafter"/>
</dbReference>
<keyword evidence="7" id="KW-1185">Reference proteome</keyword>
<keyword evidence="2 4" id="KW-0238">DNA-binding</keyword>
<dbReference type="PROSITE" id="PS01081">
    <property type="entry name" value="HTH_TETR_1"/>
    <property type="match status" value="1"/>
</dbReference>
<dbReference type="AlphaFoldDB" id="I0HDR2"/>
<dbReference type="SUPFAM" id="SSF48498">
    <property type="entry name" value="Tetracyclin repressor-like, C-terminal domain"/>
    <property type="match status" value="1"/>
</dbReference>
<dbReference type="InterPro" id="IPR011075">
    <property type="entry name" value="TetR_C"/>
</dbReference>
<sequence>MESVAQPVSSGAARPGGRTARTRERVLAAIMAILVEQGFDGVTVEAVAGRSGVHRTTVYRRWRDTGGLLADAFDAARELPWEPPDTGTLLGDLIEVNRQVVAALTERPPIAAALIAASFRSPAAARALRDFWEDRFARAGVVVSRAAGRGEIGADVEARTVLVAACAPVFYEIVLMRAPVTDDLAERYARAGVAAAR</sequence>
<dbReference type="PANTHER" id="PTHR30055">
    <property type="entry name" value="HTH-TYPE TRANSCRIPTIONAL REGULATOR RUTR"/>
    <property type="match status" value="1"/>
</dbReference>
<evidence type="ECO:0000256" key="2">
    <source>
        <dbReference type="ARBA" id="ARBA00023125"/>
    </source>
</evidence>
<dbReference type="PATRIC" id="fig|512565.3.peg.5925"/>
<dbReference type="eggNOG" id="COG1309">
    <property type="taxonomic scope" value="Bacteria"/>
</dbReference>
<dbReference type="PANTHER" id="PTHR30055:SF148">
    <property type="entry name" value="TETR-FAMILY TRANSCRIPTIONAL REGULATOR"/>
    <property type="match status" value="1"/>
</dbReference>
<dbReference type="OrthoDB" id="9796019at2"/>
<dbReference type="EMBL" id="AP012319">
    <property type="protein sequence ID" value="BAL91149.1"/>
    <property type="molecule type" value="Genomic_DNA"/>
</dbReference>